<dbReference type="AlphaFoldDB" id="A0A176WC24"/>
<accession>A0A176WC24</accession>
<dbReference type="Proteomes" id="UP000077202">
    <property type="component" value="Unassembled WGS sequence"/>
</dbReference>
<gene>
    <name evidence="1" type="ORF">AXG93_402s1000</name>
</gene>
<organism evidence="1 2">
    <name type="scientific">Marchantia polymorpha subsp. ruderalis</name>
    <dbReference type="NCBI Taxonomy" id="1480154"/>
    <lineage>
        <taxon>Eukaryota</taxon>
        <taxon>Viridiplantae</taxon>
        <taxon>Streptophyta</taxon>
        <taxon>Embryophyta</taxon>
        <taxon>Marchantiophyta</taxon>
        <taxon>Marchantiopsida</taxon>
        <taxon>Marchantiidae</taxon>
        <taxon>Marchantiales</taxon>
        <taxon>Marchantiaceae</taxon>
        <taxon>Marchantia</taxon>
    </lineage>
</organism>
<name>A0A176WC24_MARPO</name>
<evidence type="ECO:0008006" key="3">
    <source>
        <dbReference type="Google" id="ProtNLM"/>
    </source>
</evidence>
<keyword evidence="2" id="KW-1185">Reference proteome</keyword>
<evidence type="ECO:0000313" key="1">
    <source>
        <dbReference type="EMBL" id="OAE30687.1"/>
    </source>
</evidence>
<reference evidence="1" key="1">
    <citation type="submission" date="2016-03" db="EMBL/GenBank/DDBJ databases">
        <title>Mechanisms controlling the formation of the plant cell surface in tip-growing cells are functionally conserved among land plants.</title>
        <authorList>
            <person name="Honkanen S."/>
            <person name="Jones V.A."/>
            <person name="Morieri G."/>
            <person name="Champion C."/>
            <person name="Hetherington A.J."/>
            <person name="Kelly S."/>
            <person name="Saint-Marcoux D."/>
            <person name="Proust H."/>
            <person name="Prescott H."/>
            <person name="Dolan L."/>
        </authorList>
    </citation>
    <scope>NUCLEOTIDE SEQUENCE [LARGE SCALE GENOMIC DNA]</scope>
    <source>
        <tissue evidence="1">Whole gametophyte</tissue>
    </source>
</reference>
<evidence type="ECO:0000313" key="2">
    <source>
        <dbReference type="Proteomes" id="UP000077202"/>
    </source>
</evidence>
<proteinExistence type="predicted"/>
<comment type="caution">
    <text evidence="1">The sequence shown here is derived from an EMBL/GenBank/DDBJ whole genome shotgun (WGS) entry which is preliminary data.</text>
</comment>
<protein>
    <recommendedName>
        <fullName evidence="3">Endonuclease/exonuclease/phosphatase domain-containing protein</fullName>
    </recommendedName>
</protein>
<sequence length="240" mass="27106">MGGLNGSTKKYKVKDFIGNTRDKPDIIAVQEHKLNVFAMTAIGHLLSRDLHTICSPGQKRVRGKGTGGTALLIYKSFKIITACTSEDGWSAYEGDPRWARLDWIDFSHAGTWLAAVRYLHHHAGNTLSNHLPVSVLLEVGTVVCTDGRLSLTGPTTFKWSPSLLGKSQEGVRRIWEKQERRTDDPRKIYHKGTTQVRNFLRAKLSLIQELQQEIVDLHNNRPGDLTVQQLVRLDWLETEK</sequence>
<dbReference type="EMBL" id="LVLJ01001262">
    <property type="protein sequence ID" value="OAE30687.1"/>
    <property type="molecule type" value="Genomic_DNA"/>
</dbReference>